<dbReference type="EC" id="3.5.2.6" evidence="3"/>
<dbReference type="InterPro" id="IPR006597">
    <property type="entry name" value="Sel1-like"/>
</dbReference>
<keyword evidence="4" id="KW-0677">Repeat</keyword>
<dbReference type="SMART" id="SM00671">
    <property type="entry name" value="SEL1"/>
    <property type="match status" value="3"/>
</dbReference>
<accession>A0A842J2U9</accession>
<dbReference type="SUPFAM" id="SSF81901">
    <property type="entry name" value="HCP-like"/>
    <property type="match status" value="1"/>
</dbReference>
<comment type="similarity">
    <text evidence="2">Belongs to the hcp beta-lactamase family.</text>
</comment>
<dbReference type="PANTHER" id="PTHR13891:SF1">
    <property type="entry name" value="CYTOCHROME C OXIDASE ASSEMBLY FACTOR 7"/>
    <property type="match status" value="1"/>
</dbReference>
<dbReference type="AlphaFoldDB" id="A0A842J2U9"/>
<comment type="catalytic activity">
    <reaction evidence="1">
        <text>a beta-lactam + H2O = a substituted beta-amino acid</text>
        <dbReference type="Rhea" id="RHEA:20401"/>
        <dbReference type="ChEBI" id="CHEBI:15377"/>
        <dbReference type="ChEBI" id="CHEBI:35627"/>
        <dbReference type="ChEBI" id="CHEBI:140347"/>
        <dbReference type="EC" id="3.5.2.6"/>
    </reaction>
</comment>
<reference evidence="9 10" key="1">
    <citation type="submission" date="2020-08" db="EMBL/GenBank/DDBJ databases">
        <title>Complete genome and description of Campylobacter massiliensis Marseille-Q3452 sp. nov.</title>
        <authorList>
            <person name="Antezack A."/>
        </authorList>
    </citation>
    <scope>NUCLEOTIDE SEQUENCE [LARGE SCALE GENOMIC DNA]</scope>
    <source>
        <strain evidence="9 10">Marseille-Q3452</strain>
    </source>
</reference>
<keyword evidence="7" id="KW-1015">Disulfide bond</keyword>
<dbReference type="PANTHER" id="PTHR13891">
    <property type="entry name" value="CYTOCHROME C OXIDASE ASSEMBLY FACTOR 7"/>
    <property type="match status" value="1"/>
</dbReference>
<name>A0A842J2U9_9BACT</name>
<keyword evidence="5" id="KW-0378">Hydrolase</keyword>
<gene>
    <name evidence="9" type="ORF">H7R39_02340</name>
</gene>
<sequence length="160" mass="17022">MKKLLMLVAAVFALGGDFEDGVKAYESSQFVTAREKFAAACDANNGLACAKLGALYQLGKDILPDGQKALELYEKGCELGSKEACSGAGGIYVSSDKEKARALLNKGCELGDGFSCATAGSYLLEEKKFKEAYALFEKACKIGDSLGCQFASDLKRSKRL</sequence>
<dbReference type="Gene3D" id="1.25.40.10">
    <property type="entry name" value="Tetratricopeptide repeat domain"/>
    <property type="match status" value="1"/>
</dbReference>
<dbReference type="Pfam" id="PF08238">
    <property type="entry name" value="Sel1"/>
    <property type="match status" value="3"/>
</dbReference>
<dbReference type="RefSeq" id="WP_185897805.1">
    <property type="nucleotide sequence ID" value="NZ_JACLZK010000001.1"/>
</dbReference>
<evidence type="ECO:0000313" key="9">
    <source>
        <dbReference type="EMBL" id="MBC2882126.1"/>
    </source>
</evidence>
<dbReference type="InterPro" id="IPR040239">
    <property type="entry name" value="HcpB-like"/>
</dbReference>
<proteinExistence type="inferred from homology"/>
<comment type="caution">
    <text evidence="9">The sequence shown here is derived from an EMBL/GenBank/DDBJ whole genome shotgun (WGS) entry which is preliminary data.</text>
</comment>
<dbReference type="EMBL" id="JACLZK010000001">
    <property type="protein sequence ID" value="MBC2882126.1"/>
    <property type="molecule type" value="Genomic_DNA"/>
</dbReference>
<evidence type="ECO:0000256" key="7">
    <source>
        <dbReference type="ARBA" id="ARBA00023157"/>
    </source>
</evidence>
<evidence type="ECO:0000256" key="6">
    <source>
        <dbReference type="ARBA" id="ARBA00022803"/>
    </source>
</evidence>
<dbReference type="Proteomes" id="UP000552683">
    <property type="component" value="Unassembled WGS sequence"/>
</dbReference>
<evidence type="ECO:0000256" key="4">
    <source>
        <dbReference type="ARBA" id="ARBA00022737"/>
    </source>
</evidence>
<organism evidence="9 10">
    <name type="scientific">Campylobacter massiliensis</name>
    <dbReference type="NCBI Taxonomy" id="2762557"/>
    <lineage>
        <taxon>Bacteria</taxon>
        <taxon>Pseudomonadati</taxon>
        <taxon>Campylobacterota</taxon>
        <taxon>Epsilonproteobacteria</taxon>
        <taxon>Campylobacterales</taxon>
        <taxon>Campylobacteraceae</taxon>
        <taxon>Campylobacter</taxon>
    </lineage>
</organism>
<dbReference type="GO" id="GO:0008800">
    <property type="term" value="F:beta-lactamase activity"/>
    <property type="evidence" value="ECO:0007669"/>
    <property type="project" value="UniProtKB-EC"/>
</dbReference>
<keyword evidence="8" id="KW-0046">Antibiotic resistance</keyword>
<keyword evidence="6" id="KW-0802">TPR repeat</keyword>
<evidence type="ECO:0000256" key="3">
    <source>
        <dbReference type="ARBA" id="ARBA00012865"/>
    </source>
</evidence>
<keyword evidence="10" id="KW-1185">Reference proteome</keyword>
<evidence type="ECO:0000256" key="1">
    <source>
        <dbReference type="ARBA" id="ARBA00001526"/>
    </source>
</evidence>
<protein>
    <recommendedName>
        <fullName evidence="3">beta-lactamase</fullName>
        <ecNumber evidence="3">3.5.2.6</ecNumber>
    </recommendedName>
</protein>
<evidence type="ECO:0000256" key="8">
    <source>
        <dbReference type="ARBA" id="ARBA00023251"/>
    </source>
</evidence>
<evidence type="ECO:0000256" key="5">
    <source>
        <dbReference type="ARBA" id="ARBA00022801"/>
    </source>
</evidence>
<evidence type="ECO:0000256" key="2">
    <source>
        <dbReference type="ARBA" id="ARBA00008486"/>
    </source>
</evidence>
<evidence type="ECO:0000313" key="10">
    <source>
        <dbReference type="Proteomes" id="UP000552683"/>
    </source>
</evidence>
<dbReference type="GO" id="GO:0046677">
    <property type="term" value="P:response to antibiotic"/>
    <property type="evidence" value="ECO:0007669"/>
    <property type="project" value="UniProtKB-KW"/>
</dbReference>
<dbReference type="InterPro" id="IPR011990">
    <property type="entry name" value="TPR-like_helical_dom_sf"/>
</dbReference>